<dbReference type="InterPro" id="IPR019734">
    <property type="entry name" value="TPR_rpt"/>
</dbReference>
<dbReference type="Gene3D" id="3.40.50.10140">
    <property type="entry name" value="Toll/interleukin-1 receptor homology (TIR) domain"/>
    <property type="match status" value="1"/>
</dbReference>
<dbReference type="SMART" id="SM00028">
    <property type="entry name" value="TPR"/>
    <property type="match status" value="5"/>
</dbReference>
<dbReference type="SUPFAM" id="SSF52200">
    <property type="entry name" value="Toll/Interleukin receptor TIR domain"/>
    <property type="match status" value="1"/>
</dbReference>
<dbReference type="PANTHER" id="PTHR12558">
    <property type="entry name" value="CELL DIVISION CYCLE 16,23,27"/>
    <property type="match status" value="1"/>
</dbReference>
<dbReference type="InterPro" id="IPR000157">
    <property type="entry name" value="TIR_dom"/>
</dbReference>
<name>A0ABT0RGW5_9SPHN</name>
<gene>
    <name evidence="2" type="ORF">LZ519_09280</name>
</gene>
<dbReference type="InterPro" id="IPR035897">
    <property type="entry name" value="Toll_tir_struct_dom_sf"/>
</dbReference>
<evidence type="ECO:0000259" key="1">
    <source>
        <dbReference type="Pfam" id="PF13676"/>
    </source>
</evidence>
<dbReference type="InterPro" id="IPR011990">
    <property type="entry name" value="TPR-like_helical_dom_sf"/>
</dbReference>
<dbReference type="Proteomes" id="UP001165343">
    <property type="component" value="Unassembled WGS sequence"/>
</dbReference>
<accession>A0ABT0RGW5</accession>
<dbReference type="SUPFAM" id="SSF48452">
    <property type="entry name" value="TPR-like"/>
    <property type="match status" value="1"/>
</dbReference>
<keyword evidence="3" id="KW-1185">Reference proteome</keyword>
<dbReference type="EMBL" id="JAMGBC010000001">
    <property type="protein sequence ID" value="MCL6679501.1"/>
    <property type="molecule type" value="Genomic_DNA"/>
</dbReference>
<dbReference type="Pfam" id="PF13676">
    <property type="entry name" value="TIR_2"/>
    <property type="match status" value="1"/>
</dbReference>
<dbReference type="Gene3D" id="3.40.50.10070">
    <property type="entry name" value="TolB, N-terminal domain"/>
    <property type="match status" value="1"/>
</dbReference>
<evidence type="ECO:0000313" key="3">
    <source>
        <dbReference type="Proteomes" id="UP001165343"/>
    </source>
</evidence>
<feature type="domain" description="TIR" evidence="1">
    <location>
        <begin position="4"/>
        <end position="110"/>
    </location>
</feature>
<sequence length="597" mass="65655">MAKVFLSYAREDVGAAKELADSIARAGHEVWWDRHIQGGSRFTNEIDRALKDAEAVVVLWSEASVQSAWVQDEAAEGRDSGRLVPAALGSVKPPLGFRQFHTVSLGSWTGEGTPEGIDDLVAAIASTCGSAAGAGEADSPKAAEPKRKVSVCVLPFVNMSGEPEQEYFSDGISEDIITDLSKVSALSVIARNTAFTFKGQSIDVKDVARTLDVSHVLEGSVRKAGNRVRITAQLIDGAAGDHVWADRYDRDLDDIFAIQDEISKAIVDALQLKLLPKEKSAIENRGTKSVDAYNLYLMARQQWISGTFGDIRRDEAIVRLCEQATLLDPNYAQAWALMGFAKLELRFWHGKDVDALAAAERALEINPEMPEALCIKARYLEEEGHGEEAQRQIRTALQLDPESWEVNREAARMLFRHDNIREAIPFFEKAATLMDTDWHNPSMLITCYNSTGEDALLRKAAKTALERAERAIAKDPTNGPALAVGASALCMFGDEERARDWIRRALLLDPDNLSMRYNLACSLARELGDPKGALETLKPFFEKVNSQMHIRHLEVDPDLNPIRDDGLFKEMLAAAKTRLGMDDPVIDPAMPSGASPA</sequence>
<evidence type="ECO:0000313" key="2">
    <source>
        <dbReference type="EMBL" id="MCL6679501.1"/>
    </source>
</evidence>
<comment type="caution">
    <text evidence="2">The sequence shown here is derived from an EMBL/GenBank/DDBJ whole genome shotgun (WGS) entry which is preliminary data.</text>
</comment>
<protein>
    <submittedName>
        <fullName evidence="2">TIR domain-containing protein</fullName>
    </submittedName>
</protein>
<dbReference type="PANTHER" id="PTHR12558:SF13">
    <property type="entry name" value="CELL DIVISION CYCLE PROTEIN 27 HOMOLOG"/>
    <property type="match status" value="1"/>
</dbReference>
<dbReference type="Gene3D" id="1.25.40.10">
    <property type="entry name" value="Tetratricopeptide repeat domain"/>
    <property type="match status" value="1"/>
</dbReference>
<dbReference type="RefSeq" id="WP_249868396.1">
    <property type="nucleotide sequence ID" value="NZ_JAMGBC010000001.1"/>
</dbReference>
<reference evidence="2" key="1">
    <citation type="submission" date="2022-05" db="EMBL/GenBank/DDBJ databases">
        <authorList>
            <person name="Jo J.-H."/>
            <person name="Im W.-T."/>
        </authorList>
    </citation>
    <scope>NUCLEOTIDE SEQUENCE</scope>
    <source>
        <strain evidence="2">RG327</strain>
    </source>
</reference>
<organism evidence="2 3">
    <name type="scientific">Sphingomonas anseongensis</name>
    <dbReference type="NCBI Taxonomy" id="2908207"/>
    <lineage>
        <taxon>Bacteria</taxon>
        <taxon>Pseudomonadati</taxon>
        <taxon>Pseudomonadota</taxon>
        <taxon>Alphaproteobacteria</taxon>
        <taxon>Sphingomonadales</taxon>
        <taxon>Sphingomonadaceae</taxon>
        <taxon>Sphingomonas</taxon>
    </lineage>
</organism>
<proteinExistence type="predicted"/>